<evidence type="ECO:0000256" key="6">
    <source>
        <dbReference type="ARBA" id="ARBA00022960"/>
    </source>
</evidence>
<dbReference type="EMBL" id="JBHTCT010000024">
    <property type="protein sequence ID" value="MFC7365150.1"/>
    <property type="molecule type" value="Genomic_DNA"/>
</dbReference>
<dbReference type="NCBIfam" id="TIGR01143">
    <property type="entry name" value="murF"/>
    <property type="match status" value="1"/>
</dbReference>
<dbReference type="SUPFAM" id="SSF53244">
    <property type="entry name" value="MurD-like peptide ligases, peptide-binding domain"/>
    <property type="match status" value="1"/>
</dbReference>
<evidence type="ECO:0000256" key="4">
    <source>
        <dbReference type="ARBA" id="ARBA00022741"/>
    </source>
</evidence>
<dbReference type="InterPro" id="IPR036565">
    <property type="entry name" value="Mur-like_cat_sf"/>
</dbReference>
<name>A0ABW2NGU3_9BACL</name>
<evidence type="ECO:0000256" key="7">
    <source>
        <dbReference type="ARBA" id="ARBA00022984"/>
    </source>
</evidence>
<comment type="similarity">
    <text evidence="10">Belongs to the MurCDEF family. MurF subfamily.</text>
</comment>
<feature type="domain" description="Mur ligase central" evidence="14">
    <location>
        <begin position="108"/>
        <end position="290"/>
    </location>
</feature>
<feature type="domain" description="Mur ligase C-terminal" evidence="13">
    <location>
        <begin position="313"/>
        <end position="440"/>
    </location>
</feature>
<dbReference type="RefSeq" id="WP_157294183.1">
    <property type="nucleotide sequence ID" value="NZ_JBHTCT010000024.1"/>
</dbReference>
<comment type="function">
    <text evidence="10 11">Involved in cell wall formation. Catalyzes the final step in the synthesis of UDP-N-acetylmuramoyl-pentapeptide, the precursor of murein.</text>
</comment>
<evidence type="ECO:0000256" key="1">
    <source>
        <dbReference type="ARBA" id="ARBA00022490"/>
    </source>
</evidence>
<evidence type="ECO:0000313" key="15">
    <source>
        <dbReference type="EMBL" id="MFC7365150.1"/>
    </source>
</evidence>
<dbReference type="EC" id="6.3.2.10" evidence="10 11"/>
<dbReference type="InterPro" id="IPR013221">
    <property type="entry name" value="Mur_ligase_cen"/>
</dbReference>
<dbReference type="Pfam" id="PF01225">
    <property type="entry name" value="Mur_ligase"/>
    <property type="match status" value="1"/>
</dbReference>
<dbReference type="Gene3D" id="3.90.190.20">
    <property type="entry name" value="Mur ligase, C-terminal domain"/>
    <property type="match status" value="1"/>
</dbReference>
<evidence type="ECO:0000259" key="14">
    <source>
        <dbReference type="Pfam" id="PF08245"/>
    </source>
</evidence>
<accession>A0ABW2NGU3</accession>
<evidence type="ECO:0000256" key="8">
    <source>
        <dbReference type="ARBA" id="ARBA00023306"/>
    </source>
</evidence>
<dbReference type="InterPro" id="IPR035911">
    <property type="entry name" value="MurE/MurF_N"/>
</dbReference>
<feature type="binding site" evidence="10">
    <location>
        <begin position="110"/>
        <end position="116"/>
    </location>
    <ligand>
        <name>ATP</name>
        <dbReference type="ChEBI" id="CHEBI:30616"/>
    </ligand>
</feature>
<dbReference type="PANTHER" id="PTHR43024">
    <property type="entry name" value="UDP-N-ACETYLMURAMOYL-TRIPEPTIDE--D-ALANYL-D-ALANINE LIGASE"/>
    <property type="match status" value="1"/>
</dbReference>
<comment type="caution">
    <text evidence="15">The sequence shown here is derived from an EMBL/GenBank/DDBJ whole genome shotgun (WGS) entry which is preliminary data.</text>
</comment>
<keyword evidence="1 10" id="KW-0963">Cytoplasm</keyword>
<keyword evidence="5 10" id="KW-0067">ATP-binding</keyword>
<feature type="domain" description="Mur ligase N-terminal catalytic" evidence="12">
    <location>
        <begin position="24"/>
        <end position="98"/>
    </location>
</feature>
<gene>
    <name evidence="10 15" type="primary">murF</name>
    <name evidence="15" type="ORF">ACFQQH_08450</name>
</gene>
<keyword evidence="2 10" id="KW-0436">Ligase</keyword>
<dbReference type="SUPFAM" id="SSF63418">
    <property type="entry name" value="MurE/MurF N-terminal domain"/>
    <property type="match status" value="1"/>
</dbReference>
<dbReference type="InterPro" id="IPR036615">
    <property type="entry name" value="Mur_ligase_C_dom_sf"/>
</dbReference>
<keyword evidence="4 10" id="KW-0547">Nucleotide-binding</keyword>
<dbReference type="InterPro" id="IPR005863">
    <property type="entry name" value="UDP-N-AcMur_synth"/>
</dbReference>
<keyword evidence="7 10" id="KW-0573">Peptidoglycan synthesis</keyword>
<comment type="catalytic activity">
    <reaction evidence="10 11">
        <text>D-alanyl-D-alanine + UDP-N-acetyl-alpha-D-muramoyl-L-alanyl-gamma-D-glutamyl-meso-2,6-diaminopimelate + ATP = UDP-N-acetyl-alpha-D-muramoyl-L-alanyl-gamma-D-glutamyl-meso-2,6-diaminopimeloyl-D-alanyl-D-alanine + ADP + phosphate + H(+)</text>
        <dbReference type="Rhea" id="RHEA:28374"/>
        <dbReference type="ChEBI" id="CHEBI:15378"/>
        <dbReference type="ChEBI" id="CHEBI:30616"/>
        <dbReference type="ChEBI" id="CHEBI:43474"/>
        <dbReference type="ChEBI" id="CHEBI:57822"/>
        <dbReference type="ChEBI" id="CHEBI:61386"/>
        <dbReference type="ChEBI" id="CHEBI:83905"/>
        <dbReference type="ChEBI" id="CHEBI:456216"/>
        <dbReference type="EC" id="6.3.2.10"/>
    </reaction>
</comment>
<evidence type="ECO:0000256" key="10">
    <source>
        <dbReference type="HAMAP-Rule" id="MF_02019"/>
    </source>
</evidence>
<protein>
    <recommendedName>
        <fullName evidence="10 11">UDP-N-acetylmuramoyl-tripeptide--D-alanyl-D-alanine ligase</fullName>
        <ecNumber evidence="10 11">6.3.2.10</ecNumber>
    </recommendedName>
    <alternativeName>
        <fullName evidence="10">D-alanyl-D-alanine-adding enzyme</fullName>
    </alternativeName>
</protein>
<dbReference type="InterPro" id="IPR004101">
    <property type="entry name" value="Mur_ligase_C"/>
</dbReference>
<keyword evidence="8 10" id="KW-0131">Cell cycle</keyword>
<evidence type="ECO:0000256" key="3">
    <source>
        <dbReference type="ARBA" id="ARBA00022618"/>
    </source>
</evidence>
<dbReference type="Proteomes" id="UP001596483">
    <property type="component" value="Unassembled WGS sequence"/>
</dbReference>
<dbReference type="Gene3D" id="3.40.1190.10">
    <property type="entry name" value="Mur-like, catalytic domain"/>
    <property type="match status" value="1"/>
</dbReference>
<evidence type="ECO:0000259" key="12">
    <source>
        <dbReference type="Pfam" id="PF01225"/>
    </source>
</evidence>
<evidence type="ECO:0000256" key="9">
    <source>
        <dbReference type="ARBA" id="ARBA00023316"/>
    </source>
</evidence>
<evidence type="ECO:0000313" key="16">
    <source>
        <dbReference type="Proteomes" id="UP001596483"/>
    </source>
</evidence>
<sequence>MKRTLNEIADWLGLPHTEGGGVAVTGVSIDTRTLKKDDLFIPFKGEQADGHRFVPQAFDKGAAATLWQKGVPGAPDDRPVLFVEDPELALQQMARRYREELDAVIIGITGSNGKTSTKDLVAGTLSPYFRVRKTEGNYNNQLGLPLTILSLPEDTEYAVLEMGMSGFGEISFLSELARPKYAVITNIGEAHMQDLGSREGIAQAKSEITDGLQPGGKLFYDGDEPLLAPHVEKLPEGAAVPFGEGETCSLRLMSVEPSEAGSVFRTADGEFMIPVLGAHQAKNALAAILIGREAGLTDEQIREALKSVELTGMRMQTVEGPNGSLFINDAYNAAPTSVRAALGFVRSSTLRDEKWVVLGDMLELGALEVPAHEGLAEELDPADFDGVCLYGPRMEHLFRKLEGKFPADRLVWSAEDLEPITGKLKSRLGEAPLILLKGSRGMALERIIGELADTL</sequence>
<dbReference type="SUPFAM" id="SSF53623">
    <property type="entry name" value="MurD-like peptide ligases, catalytic domain"/>
    <property type="match status" value="1"/>
</dbReference>
<dbReference type="PANTHER" id="PTHR43024:SF1">
    <property type="entry name" value="UDP-N-ACETYLMURAMOYL-TRIPEPTIDE--D-ALANYL-D-ALANINE LIGASE"/>
    <property type="match status" value="1"/>
</dbReference>
<evidence type="ECO:0000256" key="11">
    <source>
        <dbReference type="RuleBase" id="RU004136"/>
    </source>
</evidence>
<keyword evidence="3 10" id="KW-0132">Cell division</keyword>
<evidence type="ECO:0000259" key="13">
    <source>
        <dbReference type="Pfam" id="PF02875"/>
    </source>
</evidence>
<organism evidence="15 16">
    <name type="scientific">Bhargavaea changchunensis</name>
    <dbReference type="NCBI Taxonomy" id="2134037"/>
    <lineage>
        <taxon>Bacteria</taxon>
        <taxon>Bacillati</taxon>
        <taxon>Bacillota</taxon>
        <taxon>Bacilli</taxon>
        <taxon>Bacillales</taxon>
        <taxon>Caryophanaceae</taxon>
        <taxon>Bhargavaea</taxon>
    </lineage>
</organism>
<dbReference type="HAMAP" id="MF_02019">
    <property type="entry name" value="MurF"/>
    <property type="match status" value="1"/>
</dbReference>
<dbReference type="InterPro" id="IPR000713">
    <property type="entry name" value="Mur_ligase_N"/>
</dbReference>
<dbReference type="Pfam" id="PF02875">
    <property type="entry name" value="Mur_ligase_C"/>
    <property type="match status" value="1"/>
</dbReference>
<dbReference type="Gene3D" id="3.40.1390.10">
    <property type="entry name" value="MurE/MurF, N-terminal domain"/>
    <property type="match status" value="1"/>
</dbReference>
<keyword evidence="16" id="KW-1185">Reference proteome</keyword>
<comment type="subcellular location">
    <subcellularLocation>
        <location evidence="10 11">Cytoplasm</location>
    </subcellularLocation>
</comment>
<dbReference type="GO" id="GO:0047480">
    <property type="term" value="F:UDP-N-acetylmuramoyl-tripeptide-D-alanyl-D-alanine ligase activity"/>
    <property type="evidence" value="ECO:0007669"/>
    <property type="project" value="UniProtKB-EC"/>
</dbReference>
<reference evidence="16" key="1">
    <citation type="journal article" date="2019" name="Int. J. Syst. Evol. Microbiol.">
        <title>The Global Catalogue of Microorganisms (GCM) 10K type strain sequencing project: providing services to taxonomists for standard genome sequencing and annotation.</title>
        <authorList>
            <consortium name="The Broad Institute Genomics Platform"/>
            <consortium name="The Broad Institute Genome Sequencing Center for Infectious Disease"/>
            <person name="Wu L."/>
            <person name="Ma J."/>
        </authorList>
    </citation>
    <scope>NUCLEOTIDE SEQUENCE [LARGE SCALE GENOMIC DNA]</scope>
    <source>
        <strain evidence="16">JCM 4738</strain>
    </source>
</reference>
<keyword evidence="9 10" id="KW-0961">Cell wall biogenesis/degradation</keyword>
<dbReference type="InterPro" id="IPR051046">
    <property type="entry name" value="MurCDEF_CellWall_CoF430Synth"/>
</dbReference>
<evidence type="ECO:0000256" key="2">
    <source>
        <dbReference type="ARBA" id="ARBA00022598"/>
    </source>
</evidence>
<dbReference type="Pfam" id="PF08245">
    <property type="entry name" value="Mur_ligase_M"/>
    <property type="match status" value="1"/>
</dbReference>
<evidence type="ECO:0000256" key="5">
    <source>
        <dbReference type="ARBA" id="ARBA00022840"/>
    </source>
</evidence>
<proteinExistence type="inferred from homology"/>
<comment type="pathway">
    <text evidence="10 11">Cell wall biogenesis; peptidoglycan biosynthesis.</text>
</comment>
<keyword evidence="6 10" id="KW-0133">Cell shape</keyword>